<gene>
    <name evidence="18" type="ORF">RR46_13171</name>
</gene>
<dbReference type="InterPro" id="IPR036465">
    <property type="entry name" value="vWFA_dom_sf"/>
</dbReference>
<evidence type="ECO:0000313" key="18">
    <source>
        <dbReference type="EMBL" id="KPI94006.1"/>
    </source>
</evidence>
<keyword evidence="11 16" id="KW-0472">Membrane</keyword>
<dbReference type="SMART" id="SM00187">
    <property type="entry name" value="INB"/>
    <property type="match status" value="1"/>
</dbReference>
<evidence type="ECO:0000256" key="13">
    <source>
        <dbReference type="ARBA" id="ARBA00023180"/>
    </source>
</evidence>
<dbReference type="InterPro" id="IPR014836">
    <property type="entry name" value="Integrin_bsu_cyt_dom"/>
</dbReference>
<evidence type="ECO:0000256" key="4">
    <source>
        <dbReference type="ARBA" id="ARBA00022536"/>
    </source>
</evidence>
<dbReference type="PANTHER" id="PTHR10082">
    <property type="entry name" value="INTEGRIN BETA SUBUNIT"/>
    <property type="match status" value="1"/>
</dbReference>
<dbReference type="SMART" id="SM00327">
    <property type="entry name" value="VWA"/>
    <property type="match status" value="1"/>
</dbReference>
<feature type="domain" description="VWFA" evidence="17">
    <location>
        <begin position="468"/>
        <end position="690"/>
    </location>
</feature>
<dbReference type="GO" id="GO:0007160">
    <property type="term" value="P:cell-matrix adhesion"/>
    <property type="evidence" value="ECO:0007669"/>
    <property type="project" value="TreeGrafter"/>
</dbReference>
<dbReference type="Gene3D" id="3.40.50.410">
    <property type="entry name" value="von Willebrand factor, type A domain"/>
    <property type="match status" value="1"/>
</dbReference>
<dbReference type="InterPro" id="IPR015812">
    <property type="entry name" value="Integrin_bsu"/>
</dbReference>
<keyword evidence="10 14" id="KW-0401">Integrin</keyword>
<comment type="similarity">
    <text evidence="2 14">Belongs to the integrin beta chain family.</text>
</comment>
<keyword evidence="5 14" id="KW-0812">Transmembrane</keyword>
<accession>A0A194PKP6</accession>
<sequence>MKDCLKNSEKMEHFFEEEELETGHWPCDKCLSALKSIRTFWKVILCKILKINTVPKAEVITREHRSSTDYINGVAKAWQKDIMEQAAYVRNLIPSLTTSSFTWRGHKCDRHDENLLYPENDISAHELAEMNLKRKRSRVICRSQTFKEKTTDFAATSTVKLLDIGCDPLNHVDEKLNNYLTTLQGQLETQANEVEELKRENYSLKSKLLEVRKLQSRLSFHRPAIFNSVCDSNYDLKPLDTSSEENFSTAIPKDNNSEVMITVKNYRTEDFKHVCMLQVVHKTNKSTENFAVEELRCCSKQDPIELLTKVQKTFGQIVRKEITIANKDHKCADQQDINIYLINSINAKSPLTPGGIVVKHWHIKLYTLDLCENHKSCDICIRDSNNCVWCAEDNWKGYRCKSVFTEDWCPNNRINPTSSIIVIEDKSFSSDLGKTVQIRPQQYNVDLRIGQQINFDFSYDAAKNYPVDIYFLIDVSNSMYEIKRRVADQSKRIFMTLSNLTNNVYLGLGTFVEKNVLPFTSEINSNETAYSFRHQVKLTESYDNFKTVLSKTPLRKNYDEPESALDALAQVMACKEEIGWRTQSRKIVVLLTDASYHVAGDGKAGGIIKPYDGKCYTKNGVYLNEAKMDYPSVGIINKLARDEQIIVVFAVESKVQNRYTKLSHALRHSFSTTYDSSDMDEILKNIYEEITQKIKLEVKSEYIKKLDITFKPDCFTSEENECNVKKGEQINFTGTIKLLDQVPSRKFTIDVLIGGIKEKLTLNMNVINKCNCPTVENSTDCSSFGNRRCGICECYPGRYGGECECTATSTGRRSDNTTCIAPGDTNTCSGHGFCHCGTCNCRDGYNGRFCECNVNSCKMDATGAPCSGHGLCVCGVCTCTSADWIGSDCSCYKPNTPCLVDGKVCNNRGNCECGSCTCQALEVWDARWYQDKRCSIIPCADCHNRQCDLLRSCARCHHTGGECSQCHSKIRINVTHTLNDYNINDTNWNICYFDTKNMCYSRFMYRYDNNDYSIEIVVQTDSDCAKSYYMYGGIFLITLIVIGIVTLVAWKLLVDARDKQEYIRFKKQQEEDMSETCVNPSFRPPTMTFNNPAFRRGSLFRNN</sequence>
<dbReference type="PANTHER" id="PTHR10082:SF60">
    <property type="entry name" value="INTEGRIN BETA-PS"/>
    <property type="match status" value="1"/>
</dbReference>
<dbReference type="Gene3D" id="1.20.5.100">
    <property type="entry name" value="Cytochrome c1, transmembrane anchor, C-terminal"/>
    <property type="match status" value="1"/>
</dbReference>
<dbReference type="AlphaFoldDB" id="A0A194PKP6"/>
<evidence type="ECO:0000256" key="8">
    <source>
        <dbReference type="ARBA" id="ARBA00022889"/>
    </source>
</evidence>
<dbReference type="GO" id="GO:0016477">
    <property type="term" value="P:cell migration"/>
    <property type="evidence" value="ECO:0007669"/>
    <property type="project" value="TreeGrafter"/>
</dbReference>
<keyword evidence="15" id="KW-0175">Coiled coil</keyword>
<dbReference type="SMART" id="SM01241">
    <property type="entry name" value="Integrin_b_cyt"/>
    <property type="match status" value="1"/>
</dbReference>
<dbReference type="GO" id="GO:0009986">
    <property type="term" value="C:cell surface"/>
    <property type="evidence" value="ECO:0007669"/>
    <property type="project" value="TreeGrafter"/>
</dbReference>
<proteinExistence type="inferred from homology"/>
<reference evidence="18 19" key="1">
    <citation type="journal article" date="2015" name="Nat. Commun.">
        <title>Outbred genome sequencing and CRISPR/Cas9 gene editing in butterflies.</title>
        <authorList>
            <person name="Li X."/>
            <person name="Fan D."/>
            <person name="Zhang W."/>
            <person name="Liu G."/>
            <person name="Zhang L."/>
            <person name="Zhao L."/>
            <person name="Fang X."/>
            <person name="Chen L."/>
            <person name="Dong Y."/>
            <person name="Chen Y."/>
            <person name="Ding Y."/>
            <person name="Zhao R."/>
            <person name="Feng M."/>
            <person name="Zhu Y."/>
            <person name="Feng Y."/>
            <person name="Jiang X."/>
            <person name="Zhu D."/>
            <person name="Xiang H."/>
            <person name="Feng X."/>
            <person name="Li S."/>
            <person name="Wang J."/>
            <person name="Zhang G."/>
            <person name="Kronforst M.R."/>
            <person name="Wang W."/>
        </authorList>
    </citation>
    <scope>NUCLEOTIDE SEQUENCE [LARGE SCALE GENOMIC DNA]</scope>
    <source>
        <strain evidence="18">Ya'a_city_454_Px</strain>
        <tissue evidence="18">Whole body</tissue>
    </source>
</reference>
<name>A0A194PKP6_PAPXU</name>
<dbReference type="SUPFAM" id="SSF53300">
    <property type="entry name" value="vWA-like"/>
    <property type="match status" value="1"/>
</dbReference>
<keyword evidence="13" id="KW-0325">Glycoprotein</keyword>
<feature type="transmembrane region" description="Helical" evidence="16">
    <location>
        <begin position="1028"/>
        <end position="1054"/>
    </location>
</feature>
<keyword evidence="19" id="KW-1185">Reference proteome</keyword>
<feature type="coiled-coil region" evidence="15">
    <location>
        <begin position="180"/>
        <end position="214"/>
    </location>
</feature>
<evidence type="ECO:0000256" key="15">
    <source>
        <dbReference type="SAM" id="Coils"/>
    </source>
</evidence>
<comment type="subcellular location">
    <subcellularLocation>
        <location evidence="1 14">Cell membrane</location>
        <topology evidence="1 14">Single-pass type I membrane protein</topology>
    </subcellularLocation>
</comment>
<evidence type="ECO:0000256" key="14">
    <source>
        <dbReference type="RuleBase" id="RU000633"/>
    </source>
</evidence>
<keyword evidence="7" id="KW-0677">Repeat</keyword>
<dbReference type="PROSITE" id="PS00243">
    <property type="entry name" value="I_EGF_1"/>
    <property type="match status" value="2"/>
</dbReference>
<keyword evidence="9 16" id="KW-1133">Transmembrane helix</keyword>
<dbReference type="GO" id="GO:0005925">
    <property type="term" value="C:focal adhesion"/>
    <property type="evidence" value="ECO:0007669"/>
    <property type="project" value="TreeGrafter"/>
</dbReference>
<evidence type="ECO:0000256" key="11">
    <source>
        <dbReference type="ARBA" id="ARBA00023136"/>
    </source>
</evidence>
<keyword evidence="3" id="KW-1003">Cell membrane</keyword>
<dbReference type="GO" id="GO:0008305">
    <property type="term" value="C:integrin complex"/>
    <property type="evidence" value="ECO:0007669"/>
    <property type="project" value="TreeGrafter"/>
</dbReference>
<organism evidence="18 19">
    <name type="scientific">Papilio xuthus</name>
    <name type="common">Asian swallowtail butterfly</name>
    <dbReference type="NCBI Taxonomy" id="66420"/>
    <lineage>
        <taxon>Eukaryota</taxon>
        <taxon>Metazoa</taxon>
        <taxon>Ecdysozoa</taxon>
        <taxon>Arthropoda</taxon>
        <taxon>Hexapoda</taxon>
        <taxon>Insecta</taxon>
        <taxon>Pterygota</taxon>
        <taxon>Neoptera</taxon>
        <taxon>Endopterygota</taxon>
        <taxon>Lepidoptera</taxon>
        <taxon>Glossata</taxon>
        <taxon>Ditrysia</taxon>
        <taxon>Papilionoidea</taxon>
        <taxon>Papilionidae</taxon>
        <taxon>Papilioninae</taxon>
        <taxon>Papilio</taxon>
    </lineage>
</organism>
<keyword evidence="4" id="KW-0245">EGF-like domain</keyword>
<dbReference type="Pfam" id="PF08725">
    <property type="entry name" value="Integrin_b_cyt"/>
    <property type="match status" value="1"/>
</dbReference>
<dbReference type="PROSITE" id="PS50234">
    <property type="entry name" value="VWFA"/>
    <property type="match status" value="1"/>
</dbReference>
<evidence type="ECO:0000256" key="12">
    <source>
        <dbReference type="ARBA" id="ARBA00023157"/>
    </source>
</evidence>
<dbReference type="InterPro" id="IPR057243">
    <property type="entry name" value="Integrin_I-EGF_CS"/>
</dbReference>
<evidence type="ECO:0000256" key="10">
    <source>
        <dbReference type="ARBA" id="ARBA00023037"/>
    </source>
</evidence>
<evidence type="ECO:0000256" key="16">
    <source>
        <dbReference type="SAM" id="Phobius"/>
    </source>
</evidence>
<dbReference type="GO" id="GO:0098609">
    <property type="term" value="P:cell-cell adhesion"/>
    <property type="evidence" value="ECO:0007669"/>
    <property type="project" value="TreeGrafter"/>
</dbReference>
<dbReference type="EMBL" id="KQ459601">
    <property type="protein sequence ID" value="KPI94006.1"/>
    <property type="molecule type" value="Genomic_DNA"/>
</dbReference>
<dbReference type="GO" id="GO:0007229">
    <property type="term" value="P:integrin-mediated signaling pathway"/>
    <property type="evidence" value="ECO:0007669"/>
    <property type="project" value="UniProtKB-KW"/>
</dbReference>
<protein>
    <recommendedName>
        <fullName evidence="14">Integrin beta</fullName>
    </recommendedName>
</protein>
<dbReference type="InterPro" id="IPR012896">
    <property type="entry name" value="Integrin_bsu_tail"/>
</dbReference>
<keyword evidence="12" id="KW-1015">Disulfide bond</keyword>
<dbReference type="InterPro" id="IPR002369">
    <property type="entry name" value="Integrin_bsu_VWA"/>
</dbReference>
<dbReference type="Proteomes" id="UP000053268">
    <property type="component" value="Unassembled WGS sequence"/>
</dbReference>
<evidence type="ECO:0000256" key="2">
    <source>
        <dbReference type="ARBA" id="ARBA00007449"/>
    </source>
</evidence>
<dbReference type="STRING" id="66420.A0A194PKP6"/>
<evidence type="ECO:0000256" key="9">
    <source>
        <dbReference type="ARBA" id="ARBA00022989"/>
    </source>
</evidence>
<evidence type="ECO:0000313" key="19">
    <source>
        <dbReference type="Proteomes" id="UP000053268"/>
    </source>
</evidence>
<dbReference type="GO" id="GO:0005178">
    <property type="term" value="F:integrin binding"/>
    <property type="evidence" value="ECO:0007669"/>
    <property type="project" value="TreeGrafter"/>
</dbReference>
<evidence type="ECO:0000256" key="6">
    <source>
        <dbReference type="ARBA" id="ARBA00022729"/>
    </source>
</evidence>
<evidence type="ECO:0000256" key="5">
    <source>
        <dbReference type="ARBA" id="ARBA00022692"/>
    </source>
</evidence>
<dbReference type="InterPro" id="IPR036349">
    <property type="entry name" value="Integrin_bsu_tail_dom_sf"/>
</dbReference>
<dbReference type="PRINTS" id="PR01186">
    <property type="entry name" value="INTEGRINB"/>
</dbReference>
<dbReference type="FunFam" id="2.10.25.10:FF:000036">
    <property type="entry name" value="Integrin beta"/>
    <property type="match status" value="1"/>
</dbReference>
<dbReference type="Pfam" id="PF00362">
    <property type="entry name" value="Integrin_beta"/>
    <property type="match status" value="1"/>
</dbReference>
<evidence type="ECO:0000256" key="7">
    <source>
        <dbReference type="ARBA" id="ARBA00022737"/>
    </source>
</evidence>
<dbReference type="Gene3D" id="2.10.25.10">
    <property type="entry name" value="Laminin"/>
    <property type="match status" value="3"/>
</dbReference>
<evidence type="ECO:0000259" key="17">
    <source>
        <dbReference type="PROSITE" id="PS50234"/>
    </source>
</evidence>
<dbReference type="InterPro" id="IPR002035">
    <property type="entry name" value="VWF_A"/>
</dbReference>
<evidence type="ECO:0000256" key="3">
    <source>
        <dbReference type="ARBA" id="ARBA00022475"/>
    </source>
</evidence>
<dbReference type="CDD" id="cd00198">
    <property type="entry name" value="vWFA"/>
    <property type="match status" value="1"/>
</dbReference>
<dbReference type="GO" id="GO:0033627">
    <property type="term" value="P:cell adhesion mediated by integrin"/>
    <property type="evidence" value="ECO:0007669"/>
    <property type="project" value="TreeGrafter"/>
</dbReference>
<keyword evidence="6" id="KW-0732">Signal</keyword>
<keyword evidence="8 14" id="KW-0130">Cell adhesion</keyword>
<dbReference type="SMART" id="SM01242">
    <property type="entry name" value="Integrin_B_tail"/>
    <property type="match status" value="1"/>
</dbReference>
<evidence type="ECO:0000256" key="1">
    <source>
        <dbReference type="ARBA" id="ARBA00004251"/>
    </source>
</evidence>
<dbReference type="Gene3D" id="2.60.40.1510">
    <property type="entry name" value="ntegrin, alpha v. Chain A, domain 3"/>
    <property type="match status" value="1"/>
</dbReference>
<dbReference type="SUPFAM" id="SSF69687">
    <property type="entry name" value="Integrin beta tail domain"/>
    <property type="match status" value="1"/>
</dbReference>